<organism evidence="1">
    <name type="scientific">uncultured Pleomorphomonas sp</name>
    <dbReference type="NCBI Taxonomy" id="442121"/>
    <lineage>
        <taxon>Bacteria</taxon>
        <taxon>Pseudomonadati</taxon>
        <taxon>Pseudomonadota</taxon>
        <taxon>Alphaproteobacteria</taxon>
        <taxon>Hyphomicrobiales</taxon>
        <taxon>Pleomorphomonadaceae</taxon>
        <taxon>Pleomorphomonas</taxon>
        <taxon>environmental samples</taxon>
    </lineage>
</organism>
<gene>
    <name evidence="1" type="ORF">KL86PLE_41186</name>
</gene>
<proteinExistence type="predicted"/>
<protein>
    <submittedName>
        <fullName evidence="1">Uncharacterized protein</fullName>
    </submittedName>
</protein>
<reference evidence="1" key="1">
    <citation type="submission" date="2016-08" db="EMBL/GenBank/DDBJ databases">
        <authorList>
            <person name="Seilhamer J.J."/>
        </authorList>
    </citation>
    <scope>NUCLEOTIDE SEQUENCE</scope>
    <source>
        <strain evidence="1">86</strain>
    </source>
</reference>
<sequence>MLSIAELKPVIEEKLRGHLDRFGFRAVDVRADQDHHGDPVVVADAHYREGAPTLDSRAKVQAINDIMRYMVEKGDDRFLWLRSHFDGDVFAEDDQSEKPS</sequence>
<dbReference type="EMBL" id="FMJD01000008">
    <property type="protein sequence ID" value="SCM77381.1"/>
    <property type="molecule type" value="Genomic_DNA"/>
</dbReference>
<evidence type="ECO:0000313" key="1">
    <source>
        <dbReference type="EMBL" id="SCM77381.1"/>
    </source>
</evidence>
<name>A0A212LIK5_9HYPH</name>
<dbReference type="RefSeq" id="WP_100080007.1">
    <property type="nucleotide sequence ID" value="NZ_LT608334.1"/>
</dbReference>
<dbReference type="AlphaFoldDB" id="A0A212LIK5"/>
<accession>A0A212LIK5</accession>